<dbReference type="Pfam" id="PF13416">
    <property type="entry name" value="SBP_bac_8"/>
    <property type="match status" value="1"/>
</dbReference>
<feature type="signal peptide" evidence="4">
    <location>
        <begin position="1"/>
        <end position="27"/>
    </location>
</feature>
<evidence type="ECO:0000256" key="3">
    <source>
        <dbReference type="ARBA" id="ARBA00022729"/>
    </source>
</evidence>
<keyword evidence="2" id="KW-0813">Transport</keyword>
<name>A0A225C6E1_9MICO</name>
<dbReference type="PANTHER" id="PTHR30061:SF50">
    <property type="entry name" value="MALTOSE_MALTODEXTRIN-BINDING PERIPLASMIC PROTEIN"/>
    <property type="match status" value="1"/>
</dbReference>
<accession>A0A225C6E1</accession>
<dbReference type="AlphaFoldDB" id="A0A225C6E1"/>
<dbReference type="SUPFAM" id="SSF53850">
    <property type="entry name" value="Periplasmic binding protein-like II"/>
    <property type="match status" value="1"/>
</dbReference>
<feature type="chain" id="PRO_5039529741" evidence="4">
    <location>
        <begin position="28"/>
        <end position="413"/>
    </location>
</feature>
<organism evidence="5 6">
    <name type="scientific">Clavibacter tessellarius</name>
    <dbReference type="NCBI Taxonomy" id="31965"/>
    <lineage>
        <taxon>Bacteria</taxon>
        <taxon>Bacillati</taxon>
        <taxon>Actinomycetota</taxon>
        <taxon>Actinomycetes</taxon>
        <taxon>Micrococcales</taxon>
        <taxon>Microbacteriaceae</taxon>
        <taxon>Clavibacter</taxon>
    </lineage>
</organism>
<keyword evidence="3 4" id="KW-0732">Signal</keyword>
<evidence type="ECO:0000256" key="1">
    <source>
        <dbReference type="ARBA" id="ARBA00008520"/>
    </source>
</evidence>
<evidence type="ECO:0000313" key="6">
    <source>
        <dbReference type="Proteomes" id="UP000215316"/>
    </source>
</evidence>
<evidence type="ECO:0000256" key="2">
    <source>
        <dbReference type="ARBA" id="ARBA00022448"/>
    </source>
</evidence>
<dbReference type="Proteomes" id="UP000215316">
    <property type="component" value="Unassembled WGS sequence"/>
</dbReference>
<dbReference type="PANTHER" id="PTHR30061">
    <property type="entry name" value="MALTOSE-BINDING PERIPLASMIC PROTEIN"/>
    <property type="match status" value="1"/>
</dbReference>
<comment type="caution">
    <text evidence="5">The sequence shown here is derived from an EMBL/GenBank/DDBJ whole genome shotgun (WGS) entry which is preliminary data.</text>
</comment>
<dbReference type="GO" id="GO:0042956">
    <property type="term" value="P:maltodextrin transmembrane transport"/>
    <property type="evidence" value="ECO:0007669"/>
    <property type="project" value="TreeGrafter"/>
</dbReference>
<dbReference type="InterPro" id="IPR006059">
    <property type="entry name" value="SBP"/>
</dbReference>
<dbReference type="GO" id="GO:0015768">
    <property type="term" value="P:maltose transport"/>
    <property type="evidence" value="ECO:0007669"/>
    <property type="project" value="TreeGrafter"/>
</dbReference>
<evidence type="ECO:0000256" key="4">
    <source>
        <dbReference type="SAM" id="SignalP"/>
    </source>
</evidence>
<dbReference type="RefSeq" id="WP_094126739.1">
    <property type="nucleotide sequence ID" value="NZ_CP040788.1"/>
</dbReference>
<dbReference type="EMBL" id="MZMQ01000001">
    <property type="protein sequence ID" value="OQJ62308.1"/>
    <property type="molecule type" value="Genomic_DNA"/>
</dbReference>
<dbReference type="GO" id="GO:0055052">
    <property type="term" value="C:ATP-binding cassette (ABC) transporter complex, substrate-binding subunit-containing"/>
    <property type="evidence" value="ECO:0007669"/>
    <property type="project" value="TreeGrafter"/>
</dbReference>
<comment type="similarity">
    <text evidence="1">Belongs to the bacterial solute-binding protein 1 family.</text>
</comment>
<proteinExistence type="inferred from homology"/>
<protein>
    <submittedName>
        <fullName evidence="5">ABC transporter substrate-binding protein</fullName>
    </submittedName>
</protein>
<sequence>MSPRSTARRRRLIGAAAFAATVPLVLAGCSGGGGGGSSSGGDPTTITVTDYYNEGNDNTVIGDTLTKCGESLGVTIKRTSIPGSSLIQKVLQQASSRTLPDVLMLDNPDLQQIAATGALAPLEDFGISTDGYAKGVVDAGTYEGKTYGLAPTVNTIALFYNTKMLADAGIQPPTTWDEMKTAAAALKDGDRYGIAMDANATYEGTWQFLPFMWSNGGDEKDIATPETAEALQLWTDLVKDGSASQSVVNWTQSDVNDQFMAGKTAMMINGPWQIPALTESGVDYGIAKIPAPTAGGTAVAPLGGEVWTVPQTGNKEKQATAAKVVECLNSDENQLDMATKRFTIPSKTAVATEFGQQVPAEQVFVDLVADARARTGELGEAWPKAATKIYTAVQSALTGQSSPEDALKNAEQG</sequence>
<evidence type="ECO:0000313" key="5">
    <source>
        <dbReference type="EMBL" id="OQJ62308.1"/>
    </source>
</evidence>
<dbReference type="Gene3D" id="3.40.190.10">
    <property type="entry name" value="Periplasmic binding protein-like II"/>
    <property type="match status" value="2"/>
</dbReference>
<dbReference type="OrthoDB" id="9780991at2"/>
<reference evidence="5" key="1">
    <citation type="submission" date="2017-08" db="EMBL/GenBank/DDBJ databases">
        <title>Genomes of multiple Clavibacter strains from different subspecies.</title>
        <authorList>
            <person name="Yuan X.-K."/>
            <person name="Li X.-S."/>
            <person name="Nie J."/>
            <person name="De Boer S.H."/>
        </authorList>
    </citation>
    <scope>NUCLEOTIDE SEQUENCE [LARGE SCALE GENOMIC DNA]</scope>
    <source>
        <strain evidence="5">ATCC 33566</strain>
    </source>
</reference>
<keyword evidence="6" id="KW-1185">Reference proteome</keyword>
<dbReference type="CDD" id="cd13585">
    <property type="entry name" value="PBP2_TMBP_like"/>
    <property type="match status" value="1"/>
</dbReference>
<gene>
    <name evidence="5" type="ORF">B5P24_04445</name>
</gene>
<dbReference type="GO" id="GO:1901982">
    <property type="term" value="F:maltose binding"/>
    <property type="evidence" value="ECO:0007669"/>
    <property type="project" value="TreeGrafter"/>
</dbReference>
<dbReference type="PROSITE" id="PS51257">
    <property type="entry name" value="PROKAR_LIPOPROTEIN"/>
    <property type="match status" value="1"/>
</dbReference>